<gene>
    <name evidence="9" type="ORF">NITGR_730050</name>
</gene>
<feature type="domain" description="FAD-binding PCMH-type" evidence="8">
    <location>
        <begin position="21"/>
        <end position="224"/>
    </location>
</feature>
<dbReference type="OrthoDB" id="9811557at2"/>
<organism evidence="9 10">
    <name type="scientific">Nitrospina gracilis (strain 3/211)</name>
    <dbReference type="NCBI Taxonomy" id="1266370"/>
    <lineage>
        <taxon>Bacteria</taxon>
        <taxon>Pseudomonadati</taxon>
        <taxon>Nitrospinota/Tectimicrobiota group</taxon>
        <taxon>Nitrospinota</taxon>
        <taxon>Nitrospinia</taxon>
        <taxon>Nitrospinales</taxon>
        <taxon>Nitrospinaceae</taxon>
        <taxon>Nitrospina</taxon>
    </lineage>
</organism>
<dbReference type="Gene3D" id="3.30.70.2740">
    <property type="match status" value="1"/>
</dbReference>
<dbReference type="InterPro" id="IPR006094">
    <property type="entry name" value="Oxid_FAD_bind_N"/>
</dbReference>
<evidence type="ECO:0000256" key="6">
    <source>
        <dbReference type="ARBA" id="ARBA00023002"/>
    </source>
</evidence>
<dbReference type="SUPFAM" id="SSF56176">
    <property type="entry name" value="FAD-binding/transporter-associated domain-like"/>
    <property type="match status" value="1"/>
</dbReference>
<dbReference type="RefSeq" id="WP_005010469.1">
    <property type="nucleotide sequence ID" value="NZ_HG422173.1"/>
</dbReference>
<dbReference type="InterPro" id="IPR036318">
    <property type="entry name" value="FAD-bd_PCMH-like_sf"/>
</dbReference>
<reference evidence="9 10" key="1">
    <citation type="journal article" date="2013" name="Front. Microbiol.">
        <title>The genome of Nitrospina gracilis illuminates the metabolism and evolution of the major marine nitrite oxidizer.</title>
        <authorList>
            <person name="Luecker S."/>
            <person name="Nowka B."/>
            <person name="Rattei T."/>
            <person name="Spieck E."/>
            <person name="and Daims H."/>
        </authorList>
    </citation>
    <scope>NUCLEOTIDE SEQUENCE [LARGE SCALE GENOMIC DNA]</scope>
    <source>
        <strain evidence="9 10">3/211</strain>
    </source>
</reference>
<evidence type="ECO:0000256" key="3">
    <source>
        <dbReference type="ARBA" id="ARBA00022630"/>
    </source>
</evidence>
<protein>
    <recommendedName>
        <fullName evidence="7">D-lactate dehydrogenase (cytochrome)</fullName>
        <ecNumber evidence="7">1.1.2.4</ecNumber>
    </recommendedName>
</protein>
<dbReference type="InterPro" id="IPR016169">
    <property type="entry name" value="FAD-bd_PCMH_sub2"/>
</dbReference>
<dbReference type="Pfam" id="PF01565">
    <property type="entry name" value="FAD_binding_4"/>
    <property type="match status" value="1"/>
</dbReference>
<evidence type="ECO:0000313" key="9">
    <source>
        <dbReference type="EMBL" id="CCQ91592.1"/>
    </source>
</evidence>
<accession>M1Z1I7</accession>
<dbReference type="GO" id="GO:0008720">
    <property type="term" value="F:D-lactate dehydrogenase (NAD+) activity"/>
    <property type="evidence" value="ECO:0007669"/>
    <property type="project" value="TreeGrafter"/>
</dbReference>
<evidence type="ECO:0000256" key="1">
    <source>
        <dbReference type="ARBA" id="ARBA00001974"/>
    </source>
</evidence>
<dbReference type="Gene3D" id="3.30.465.10">
    <property type="match status" value="1"/>
</dbReference>
<comment type="similarity">
    <text evidence="2">Belongs to the FAD-binding oxidoreductase/transferase type 4 family.</text>
</comment>
<comment type="cofactor">
    <cofactor evidence="1">
        <name>FAD</name>
        <dbReference type="ChEBI" id="CHEBI:57692"/>
    </cofactor>
</comment>
<evidence type="ECO:0000256" key="5">
    <source>
        <dbReference type="ARBA" id="ARBA00022946"/>
    </source>
</evidence>
<dbReference type="AlphaFoldDB" id="M1Z1I7"/>
<keyword evidence="10" id="KW-1185">Reference proteome</keyword>
<evidence type="ECO:0000313" key="10">
    <source>
        <dbReference type="Proteomes" id="UP000011704"/>
    </source>
</evidence>
<dbReference type="PANTHER" id="PTHR11748">
    <property type="entry name" value="D-LACTATE DEHYDROGENASE"/>
    <property type="match status" value="1"/>
</dbReference>
<dbReference type="InParanoid" id="M1Z1I7"/>
<keyword evidence="3" id="KW-0285">Flavoprotein</keyword>
<dbReference type="InterPro" id="IPR016164">
    <property type="entry name" value="FAD-linked_Oxase-like_C"/>
</dbReference>
<keyword evidence="6" id="KW-0560">Oxidoreductase</keyword>
<comment type="caution">
    <text evidence="9">The sequence shown here is derived from an EMBL/GenBank/DDBJ whole genome shotgun (WGS) entry which is preliminary data.</text>
</comment>
<name>M1Z1I7_NITG3</name>
<proteinExistence type="inferred from homology"/>
<dbReference type="Gene3D" id="1.10.45.10">
    <property type="entry name" value="Vanillyl-alcohol Oxidase, Chain A, domain 4"/>
    <property type="match status" value="1"/>
</dbReference>
<dbReference type="GO" id="GO:1903457">
    <property type="term" value="P:lactate catabolic process"/>
    <property type="evidence" value="ECO:0007669"/>
    <property type="project" value="TreeGrafter"/>
</dbReference>
<dbReference type="SUPFAM" id="SSF55103">
    <property type="entry name" value="FAD-linked oxidases, C-terminal domain"/>
    <property type="match status" value="1"/>
</dbReference>
<dbReference type="Proteomes" id="UP000011704">
    <property type="component" value="Unassembled WGS sequence"/>
</dbReference>
<keyword evidence="4" id="KW-0274">FAD</keyword>
<dbReference type="PROSITE" id="PS51387">
    <property type="entry name" value="FAD_PCMH"/>
    <property type="match status" value="1"/>
</dbReference>
<evidence type="ECO:0000259" key="8">
    <source>
        <dbReference type="PROSITE" id="PS51387"/>
    </source>
</evidence>
<dbReference type="GO" id="GO:0071949">
    <property type="term" value="F:FAD binding"/>
    <property type="evidence" value="ECO:0007669"/>
    <property type="project" value="InterPro"/>
</dbReference>
<dbReference type="EC" id="1.1.2.4" evidence="7"/>
<dbReference type="STRING" id="1266370.NITGR_730050"/>
<dbReference type="GO" id="GO:0004458">
    <property type="term" value="F:D-lactate dehydrogenase (cytochrome) activity"/>
    <property type="evidence" value="ECO:0007669"/>
    <property type="project" value="UniProtKB-EC"/>
</dbReference>
<dbReference type="InterPro" id="IPR004113">
    <property type="entry name" value="FAD-bd_oxidored_4_C"/>
</dbReference>
<dbReference type="FunCoup" id="M1Z1I7">
    <property type="interactions" value="399"/>
</dbReference>
<dbReference type="PANTHER" id="PTHR11748:SF111">
    <property type="entry name" value="D-LACTATE DEHYDROGENASE, MITOCHONDRIAL-RELATED"/>
    <property type="match status" value="1"/>
</dbReference>
<dbReference type="InterPro" id="IPR016166">
    <property type="entry name" value="FAD-bd_PCMH"/>
</dbReference>
<dbReference type="EMBL" id="CAQJ01000081">
    <property type="protein sequence ID" value="CCQ91592.1"/>
    <property type="molecule type" value="Genomic_DNA"/>
</dbReference>
<keyword evidence="5" id="KW-0809">Transit peptide</keyword>
<evidence type="ECO:0000256" key="4">
    <source>
        <dbReference type="ARBA" id="ARBA00022827"/>
    </source>
</evidence>
<dbReference type="Pfam" id="PF02913">
    <property type="entry name" value="FAD-oxidase_C"/>
    <property type="match status" value="1"/>
</dbReference>
<sequence length="472" mass="53393">MRRKTNPEAIAPYLKDASNCPPGAASEVVIPETVEELKAFLKENTQPVTVSGAGTGLTASRVPVEGIIVSMERFKKIGDVDEGTIFVEPAVTLEDLNVHLKGSGWFYPPNPTETLASIGGTLATNASGSRSYKFGVTRDYVQELDILLADGRSAHLRRGQTIDRPLELDDGTQLELPAVEYRSPQIKNAAGYFYRPGMDWIDLFVGSDGTLCLITGVRLKLRKAPFEFLSGILFMDSEEKCWNLVEAIRKESSEVIDPCSLEYFDRPSLIRLKKKFQNVPDKAEAALFFEQDVTNEEEFESSLEAWYEFLESQDVLLEDSWFAQGPKDIARFHDFRHQVPLILNEENSRMGRVKMGTDMAVDDDHFLEMMRFYRVELEESEIDYAMFGHIGDNHLHINLLPDKYQIDQARALYGRIVDQILEWGGTVSAEHGVGKLKKAYYHQMVGKETLDQLRTLKNRLDIRNLLGRGNLL</sequence>
<dbReference type="InterPro" id="IPR016171">
    <property type="entry name" value="Vanillyl_alc_oxidase_C-sub2"/>
</dbReference>
<dbReference type="HOGENOM" id="CLU_017779_9_2_0"/>
<evidence type="ECO:0000256" key="2">
    <source>
        <dbReference type="ARBA" id="ARBA00008000"/>
    </source>
</evidence>
<evidence type="ECO:0000256" key="7">
    <source>
        <dbReference type="ARBA" id="ARBA00038897"/>
    </source>
</evidence>